<dbReference type="GO" id="GO:0000150">
    <property type="term" value="F:DNA strand exchange activity"/>
    <property type="evidence" value="ECO:0007669"/>
    <property type="project" value="InterPro"/>
</dbReference>
<sequence length="115" mass="13020">MGQGKRAWIYCAIDAPEDRNGALKSQFKQLIDYGEQMGFELVGSSSDVGTTPLWNRNGFRHFIEAVQKEQIDVLLIVNRGRLSRSSMQLARFQILQESYDVDAYSPLEGKIEFGS</sequence>
<dbReference type="InterPro" id="IPR006119">
    <property type="entry name" value="Resolv_N"/>
</dbReference>
<dbReference type="Pfam" id="PF00239">
    <property type="entry name" value="Resolvase"/>
    <property type="match status" value="1"/>
</dbReference>
<dbReference type="PATRIC" id="fig|999408.3.peg.3940"/>
<dbReference type="SUPFAM" id="SSF53041">
    <property type="entry name" value="Resolvase-like"/>
    <property type="match status" value="1"/>
</dbReference>
<organism evidence="2 3">
    <name type="scientific">[Clostridium] clostridioforme 90A8</name>
    <dbReference type="NCBI Taxonomy" id="999408"/>
    <lineage>
        <taxon>Bacteria</taxon>
        <taxon>Bacillati</taxon>
        <taxon>Bacillota</taxon>
        <taxon>Clostridia</taxon>
        <taxon>Lachnospirales</taxon>
        <taxon>Lachnospiraceae</taxon>
        <taxon>Enterocloster</taxon>
    </lineage>
</organism>
<dbReference type="EMBL" id="AGYR01000040">
    <property type="protein sequence ID" value="ENZ12050.1"/>
    <property type="molecule type" value="Genomic_DNA"/>
</dbReference>
<dbReference type="Gene3D" id="3.40.50.1390">
    <property type="entry name" value="Resolvase, N-terminal catalytic domain"/>
    <property type="match status" value="1"/>
</dbReference>
<reference evidence="2 3" key="1">
    <citation type="submission" date="2013-01" db="EMBL/GenBank/DDBJ databases">
        <title>The Genome Sequence of Clostridium clostridioforme 90A8.</title>
        <authorList>
            <consortium name="The Broad Institute Genome Sequencing Platform"/>
            <person name="Earl A."/>
            <person name="Ward D."/>
            <person name="Feldgarden M."/>
            <person name="Gevers D."/>
            <person name="Courvalin P."/>
            <person name="Lambert T."/>
            <person name="Walker B."/>
            <person name="Young S.K."/>
            <person name="Zeng Q."/>
            <person name="Gargeya S."/>
            <person name="Fitzgerald M."/>
            <person name="Haas B."/>
            <person name="Abouelleil A."/>
            <person name="Alvarado L."/>
            <person name="Arachchi H.M."/>
            <person name="Berlin A.M."/>
            <person name="Chapman S.B."/>
            <person name="Dewar J."/>
            <person name="Goldberg J."/>
            <person name="Griggs A."/>
            <person name="Gujja S."/>
            <person name="Hansen M."/>
            <person name="Howarth C."/>
            <person name="Imamovic A."/>
            <person name="Larimer J."/>
            <person name="McCowan C."/>
            <person name="Murphy C."/>
            <person name="Neiman D."/>
            <person name="Pearson M."/>
            <person name="Priest M."/>
            <person name="Roberts A."/>
            <person name="Saif S."/>
            <person name="Shea T."/>
            <person name="Sisk P."/>
            <person name="Sykes S."/>
            <person name="Wortman J."/>
            <person name="Nusbaum C."/>
            <person name="Birren B."/>
        </authorList>
    </citation>
    <scope>NUCLEOTIDE SEQUENCE [LARGE SCALE GENOMIC DNA]</scope>
    <source>
        <strain evidence="2 3">90A8</strain>
    </source>
</reference>
<accession>A0A0E2H728</accession>
<gene>
    <name evidence="2" type="ORF">HMPREF1090_03679</name>
</gene>
<dbReference type="InterPro" id="IPR036162">
    <property type="entry name" value="Resolvase-like_N_sf"/>
</dbReference>
<evidence type="ECO:0000313" key="3">
    <source>
        <dbReference type="Proteomes" id="UP000013085"/>
    </source>
</evidence>
<dbReference type="Proteomes" id="UP000013085">
    <property type="component" value="Unassembled WGS sequence"/>
</dbReference>
<dbReference type="GO" id="GO:0003677">
    <property type="term" value="F:DNA binding"/>
    <property type="evidence" value="ECO:0007669"/>
    <property type="project" value="InterPro"/>
</dbReference>
<dbReference type="AlphaFoldDB" id="A0A0E2H728"/>
<dbReference type="RefSeq" id="WP_002593744.1">
    <property type="nucleotide sequence ID" value="NZ_KB850980.1"/>
</dbReference>
<dbReference type="HOGENOM" id="CLU_129724_0_0_9"/>
<evidence type="ECO:0000313" key="2">
    <source>
        <dbReference type="EMBL" id="ENZ12050.1"/>
    </source>
</evidence>
<protein>
    <recommendedName>
        <fullName evidence="1">Resolvase/invertase-type recombinase catalytic domain-containing protein</fullName>
    </recommendedName>
</protein>
<proteinExistence type="predicted"/>
<evidence type="ECO:0000259" key="1">
    <source>
        <dbReference type="Pfam" id="PF00239"/>
    </source>
</evidence>
<feature type="domain" description="Resolvase/invertase-type recombinase catalytic" evidence="1">
    <location>
        <begin position="21"/>
        <end position="92"/>
    </location>
</feature>
<comment type="caution">
    <text evidence="2">The sequence shown here is derived from an EMBL/GenBank/DDBJ whole genome shotgun (WGS) entry which is preliminary data.</text>
</comment>
<name>A0A0E2H728_9FIRM</name>